<protein>
    <submittedName>
        <fullName evidence="3">OHCU decarboxylase</fullName>
    </submittedName>
</protein>
<accession>A0A9P3URV3</accession>
<dbReference type="InterPro" id="IPR018020">
    <property type="entry name" value="OHCU_decarboxylase"/>
</dbReference>
<dbReference type="PANTHER" id="PTHR37987:SF1">
    <property type="entry name" value="OXO-4-HYDROXY-4-CARBOXY-5-UREIDOIMIDAZOLINE DECARBOXYLASE DOMAIN-CONTAINING PROTEIN"/>
    <property type="match status" value="1"/>
</dbReference>
<dbReference type="Proteomes" id="UP001063166">
    <property type="component" value="Unassembled WGS sequence"/>
</dbReference>
<gene>
    <name evidence="3" type="ORF">LshimejAT787_1003550</name>
</gene>
<dbReference type="GO" id="GO:0006144">
    <property type="term" value="P:purine nucleobase metabolic process"/>
    <property type="evidence" value="ECO:0007669"/>
    <property type="project" value="UniProtKB-KW"/>
</dbReference>
<reference evidence="3" key="1">
    <citation type="submission" date="2022-07" db="EMBL/GenBank/DDBJ databases">
        <title>The genome of Lyophyllum shimeji provides insight into the initial evolution of ectomycorrhizal fungal genome.</title>
        <authorList>
            <person name="Kobayashi Y."/>
            <person name="Shibata T."/>
            <person name="Hirakawa H."/>
            <person name="Shigenobu S."/>
            <person name="Nishiyama T."/>
            <person name="Yamada A."/>
            <person name="Hasebe M."/>
            <person name="Kawaguchi M."/>
        </authorList>
    </citation>
    <scope>NUCLEOTIDE SEQUENCE</scope>
    <source>
        <strain evidence="3">AT787</strain>
    </source>
</reference>
<dbReference type="InterPro" id="IPR036778">
    <property type="entry name" value="OHCU_decarboxylase_sf"/>
</dbReference>
<comment type="caution">
    <text evidence="3">The sequence shown here is derived from an EMBL/GenBank/DDBJ whole genome shotgun (WGS) entry which is preliminary data.</text>
</comment>
<evidence type="ECO:0000313" key="4">
    <source>
        <dbReference type="Proteomes" id="UP001063166"/>
    </source>
</evidence>
<organism evidence="3 4">
    <name type="scientific">Lyophyllum shimeji</name>
    <name type="common">Hon-shimeji</name>
    <name type="synonym">Tricholoma shimeji</name>
    <dbReference type="NCBI Taxonomy" id="47721"/>
    <lineage>
        <taxon>Eukaryota</taxon>
        <taxon>Fungi</taxon>
        <taxon>Dikarya</taxon>
        <taxon>Basidiomycota</taxon>
        <taxon>Agaricomycotina</taxon>
        <taxon>Agaricomycetes</taxon>
        <taxon>Agaricomycetidae</taxon>
        <taxon>Agaricales</taxon>
        <taxon>Tricholomatineae</taxon>
        <taxon>Lyophyllaceae</taxon>
        <taxon>Lyophyllum</taxon>
    </lineage>
</organism>
<proteinExistence type="predicted"/>
<feature type="domain" description="Oxo-4-hydroxy-4-carboxy-5-ureidoimidazoline decarboxylase" evidence="2">
    <location>
        <begin position="20"/>
        <end position="152"/>
    </location>
</feature>
<dbReference type="EMBL" id="BRPK01000010">
    <property type="protein sequence ID" value="GLB41755.1"/>
    <property type="molecule type" value="Genomic_DNA"/>
</dbReference>
<keyword evidence="4" id="KW-1185">Reference proteome</keyword>
<evidence type="ECO:0000259" key="2">
    <source>
        <dbReference type="Pfam" id="PF09349"/>
    </source>
</evidence>
<sequence>MATLSALSAIGSESGPESPLAKTLSILFEHSPVLVSTLEPQLANSLSDAYLASYTELIDKALAIIVGWDRPLQAQFISGHPRIGETKNLSTLSAKEQGAARSGSAATPPEVLARLAHLNACYEARYPGLRYITFVNGRTRKAIAEEMEDKLGFEHSLSPDTPLVADIDAIDSNSEEWMVEDSWIRIRRRVGHSSQPRVTHY</sequence>
<dbReference type="SUPFAM" id="SSF158694">
    <property type="entry name" value="UraD-Like"/>
    <property type="match status" value="1"/>
</dbReference>
<keyword evidence="1" id="KW-0659">Purine metabolism</keyword>
<evidence type="ECO:0000256" key="1">
    <source>
        <dbReference type="ARBA" id="ARBA00022631"/>
    </source>
</evidence>
<dbReference type="AlphaFoldDB" id="A0A9P3URV3"/>
<dbReference type="OrthoDB" id="5398391at2759"/>
<dbReference type="Gene3D" id="1.10.3330.10">
    <property type="entry name" value="Oxo-4-hydroxy-4-carboxy-5-ureidoimidazoline decarboxylase"/>
    <property type="match status" value="1"/>
</dbReference>
<dbReference type="PANTHER" id="PTHR37987">
    <property type="entry name" value="CHROMOSOME 9, WHOLE GENOME SHOTGUN SEQUENCE"/>
    <property type="match status" value="1"/>
</dbReference>
<name>A0A9P3URV3_LYOSH</name>
<dbReference type="Pfam" id="PF09349">
    <property type="entry name" value="OHCU_decarbox"/>
    <property type="match status" value="1"/>
</dbReference>
<evidence type="ECO:0000313" key="3">
    <source>
        <dbReference type="EMBL" id="GLB41755.1"/>
    </source>
</evidence>